<sequence>MKRSLLFAGLCAMALSSSALAFHCPADMKKIDDAMAKNPMLTAEQMTEVKKLRADGEALHKAGKHQESVDTLAKAMKMLKIDM</sequence>
<reference evidence="2 3" key="1">
    <citation type="submission" date="2019-12" db="EMBL/GenBank/DDBJ databases">
        <title>Comparative genomics gives insights into the taxonomy of the Azoarcus-Aromatoleum group and reveals separate origins of nif in the plant-associated Azoarcus and non-plant-associated Aromatoleum sub-groups.</title>
        <authorList>
            <person name="Lafos M."/>
            <person name="Maluk M."/>
            <person name="Batista M."/>
            <person name="Junghare M."/>
            <person name="Carmona M."/>
            <person name="Faoro H."/>
            <person name="Cruz L.M."/>
            <person name="Battistoni F."/>
            <person name="De Souza E."/>
            <person name="Pedrosa F."/>
            <person name="Chen W.-M."/>
            <person name="Poole P.S."/>
            <person name="Dixon R.A."/>
            <person name="James E.K."/>
        </authorList>
    </citation>
    <scope>NUCLEOTIDE SEQUENCE [LARGE SCALE GENOMIC DNA]</scope>
    <source>
        <strain evidence="2 3">ToN1</strain>
    </source>
</reference>
<feature type="signal peptide" evidence="1">
    <location>
        <begin position="1"/>
        <end position="21"/>
    </location>
</feature>
<keyword evidence="1" id="KW-0732">Signal</keyword>
<organism evidence="2 3">
    <name type="scientific">Aromatoleum petrolei</name>
    <dbReference type="NCBI Taxonomy" id="76116"/>
    <lineage>
        <taxon>Bacteria</taxon>
        <taxon>Pseudomonadati</taxon>
        <taxon>Pseudomonadota</taxon>
        <taxon>Betaproteobacteria</taxon>
        <taxon>Rhodocyclales</taxon>
        <taxon>Rhodocyclaceae</taxon>
        <taxon>Aromatoleum</taxon>
    </lineage>
</organism>
<feature type="chain" id="PRO_5045814420" description="Pentapeptide MXKDX repeat protein" evidence="1">
    <location>
        <begin position="22"/>
        <end position="83"/>
    </location>
</feature>
<accession>A0ABX1MVL8</accession>
<proteinExistence type="predicted"/>
<keyword evidence="3" id="KW-1185">Reference proteome</keyword>
<dbReference type="EMBL" id="WTVR01000033">
    <property type="protein sequence ID" value="NMF90024.1"/>
    <property type="molecule type" value="Genomic_DNA"/>
</dbReference>
<evidence type="ECO:0000313" key="3">
    <source>
        <dbReference type="Proteomes" id="UP000652074"/>
    </source>
</evidence>
<evidence type="ECO:0000256" key="1">
    <source>
        <dbReference type="SAM" id="SignalP"/>
    </source>
</evidence>
<dbReference type="RefSeq" id="WP_169207379.1">
    <property type="nucleotide sequence ID" value="NZ_CP059560.1"/>
</dbReference>
<name>A0ABX1MVL8_9RHOO</name>
<evidence type="ECO:0008006" key="4">
    <source>
        <dbReference type="Google" id="ProtNLM"/>
    </source>
</evidence>
<protein>
    <recommendedName>
        <fullName evidence="4">Pentapeptide MXKDX repeat protein</fullName>
    </recommendedName>
</protein>
<comment type="caution">
    <text evidence="2">The sequence shown here is derived from an EMBL/GenBank/DDBJ whole genome shotgun (WGS) entry which is preliminary data.</text>
</comment>
<gene>
    <name evidence="2" type="ORF">GPA26_16275</name>
</gene>
<dbReference type="Proteomes" id="UP000652074">
    <property type="component" value="Unassembled WGS sequence"/>
</dbReference>
<evidence type="ECO:0000313" key="2">
    <source>
        <dbReference type="EMBL" id="NMF90024.1"/>
    </source>
</evidence>